<evidence type="ECO:0000256" key="3">
    <source>
        <dbReference type="SAM" id="MobiDB-lite"/>
    </source>
</evidence>
<feature type="region of interest" description="Disordered" evidence="3">
    <location>
        <begin position="723"/>
        <end position="743"/>
    </location>
</feature>
<sequence>MTTTVATTLMAEVQPWTTPLRPHPMTPAASTGPGLTNRYLTRDGAPYFPVSGEFHFTRVPRSEWDRRLRLMRNGGLTAVAAYIFWNHHQPRPDDPPAFDDTRDVAGFVDAAARAGLDVILRVGPWCHGEVRNGGFPDWVQHAEVAHRTDDPAYLALVRPWFEALGAQLAGRLGEGSPVIGIQIENELYDQPGHITTLKTMAVEAGLVAPLYMATAWGGAQLPAHEVLPMFGGYADGFWVDADAPWDDTFREHFFFTHVWDDPGIGADVRAAHDTQAPADRRPPSDEFPAVTCELGGGMATAYHRRPVLDAADIAAVANAKIGNGSAWQGYYMYAGGLNPGPGLQESLVTAYPNDMPEYDYDFHAPIGAAGRPTRTHALLRTQHAFLRHFGSHLVQMPSTLPDSGPRDVRDGSTPRWAVRSDGTTGVVFVNWQQPHDTLDDISSIRFHIRTPERDLVFPDEPIGIPRGTVARFPFGLSAGQTLVDWATASPLALLDRPGGGSVLVLLAHEGIPPRVQIGGEVREATGSTWAWVVGDDAVVVLASEHTFDVWLIDDQLYLSRDELDVDPEGVIAWARTGDPVRRFDLDSLRVRTLEPTGPDVLAARDLAVVAGATGAGPAATYGAREGRAAAPGTQRVIEDGDEYTVEVPADLRAHALEVTIDWIGDVAVVHADGVILSDRFWDGTPWTVRVPAGTSRLTLHVLGFHPDAAVWLHPVARRRLAEAPSHGVTSVRAQAADQRRRHR</sequence>
<protein>
    <submittedName>
        <fullName evidence="5">Beta-galactosidase</fullName>
        <ecNumber evidence="5">3.2.1.23</ecNumber>
    </submittedName>
</protein>
<evidence type="ECO:0000256" key="1">
    <source>
        <dbReference type="ARBA" id="ARBA00009809"/>
    </source>
</evidence>
<dbReference type="PANTHER" id="PTHR23421">
    <property type="entry name" value="BETA-GALACTOSIDASE RELATED"/>
    <property type="match status" value="1"/>
</dbReference>
<dbReference type="InterPro" id="IPR001944">
    <property type="entry name" value="Glycoside_Hdrlase_35"/>
</dbReference>
<keyword evidence="5" id="KW-0378">Hydrolase</keyword>
<proteinExistence type="inferred from homology"/>
<dbReference type="PRINTS" id="PR00742">
    <property type="entry name" value="GLHYDRLASE35"/>
</dbReference>
<feature type="domain" description="Glycoside hydrolase 35 catalytic" evidence="4">
    <location>
        <begin position="40"/>
        <end position="383"/>
    </location>
</feature>
<evidence type="ECO:0000259" key="4">
    <source>
        <dbReference type="Pfam" id="PF01301"/>
    </source>
</evidence>
<dbReference type="GO" id="GO:0004565">
    <property type="term" value="F:beta-galactosidase activity"/>
    <property type="evidence" value="ECO:0007669"/>
    <property type="project" value="UniProtKB-EC"/>
</dbReference>
<keyword evidence="5" id="KW-0326">Glycosidase</keyword>
<dbReference type="EMBL" id="JAUZVV010000001">
    <property type="protein sequence ID" value="MDT3315844.1"/>
    <property type="molecule type" value="Genomic_DNA"/>
</dbReference>
<evidence type="ECO:0000256" key="2">
    <source>
        <dbReference type="RuleBase" id="RU003679"/>
    </source>
</evidence>
<dbReference type="SUPFAM" id="SSF51445">
    <property type="entry name" value="(Trans)glycosidases"/>
    <property type="match status" value="1"/>
</dbReference>
<dbReference type="Gene3D" id="3.20.20.80">
    <property type="entry name" value="Glycosidases"/>
    <property type="match status" value="1"/>
</dbReference>
<dbReference type="Proteomes" id="UP001251849">
    <property type="component" value="Unassembled WGS sequence"/>
</dbReference>
<feature type="region of interest" description="Disordered" evidence="3">
    <location>
        <begin position="397"/>
        <end position="416"/>
    </location>
</feature>
<evidence type="ECO:0000313" key="5">
    <source>
        <dbReference type="EMBL" id="MDT3315844.1"/>
    </source>
</evidence>
<dbReference type="EC" id="3.2.1.23" evidence="5"/>
<gene>
    <name evidence="5" type="ORF">Q9S71_03310</name>
</gene>
<dbReference type="RefSeq" id="WP_311860487.1">
    <property type="nucleotide sequence ID" value="NZ_JAUZVV010000001.1"/>
</dbReference>
<organism evidence="5 6">
    <name type="scientific">Microbacterium gawkjiense</name>
    <dbReference type="NCBI Taxonomy" id="3067309"/>
    <lineage>
        <taxon>Bacteria</taxon>
        <taxon>Bacillati</taxon>
        <taxon>Actinomycetota</taxon>
        <taxon>Actinomycetes</taxon>
        <taxon>Micrococcales</taxon>
        <taxon>Microbacteriaceae</taxon>
        <taxon>Microbacterium</taxon>
    </lineage>
</organism>
<dbReference type="InterPro" id="IPR031330">
    <property type="entry name" value="Gly_Hdrlase_35_cat"/>
</dbReference>
<reference evidence="5 6" key="1">
    <citation type="submission" date="2023-08" db="EMBL/GenBank/DDBJ databases">
        <title>Microbacterium aquilitoris sp. nov. and Microbacterium gwkjibeachense sp. nov., isolated from beach.</title>
        <authorList>
            <person name="Lee S.D."/>
            <person name="Yang H."/>
            <person name="Kim I."/>
        </authorList>
    </citation>
    <scope>NUCLEOTIDE SEQUENCE [LARGE SCALE GENOMIC DNA]</scope>
    <source>
        <strain evidence="5 6">KSW4-11</strain>
    </source>
</reference>
<keyword evidence="6" id="KW-1185">Reference proteome</keyword>
<comment type="caution">
    <text evidence="5">The sequence shown here is derived from an EMBL/GenBank/DDBJ whole genome shotgun (WGS) entry which is preliminary data.</text>
</comment>
<comment type="similarity">
    <text evidence="1 2">Belongs to the glycosyl hydrolase 35 family.</text>
</comment>
<dbReference type="InterPro" id="IPR017853">
    <property type="entry name" value="GH"/>
</dbReference>
<accession>A0ABU3G7Q1</accession>
<name>A0ABU3G7Q1_9MICO</name>
<evidence type="ECO:0000313" key="6">
    <source>
        <dbReference type="Proteomes" id="UP001251849"/>
    </source>
</evidence>
<dbReference type="Pfam" id="PF01301">
    <property type="entry name" value="Glyco_hydro_35"/>
    <property type="match status" value="1"/>
</dbReference>